<gene>
    <name evidence="15" type="ORF">ALC56_01699</name>
</gene>
<comment type="similarity">
    <text evidence="11">Belongs to the DEAD box helicase family. DDX56/DBP9 subfamily.</text>
</comment>
<evidence type="ECO:0000256" key="12">
    <source>
        <dbReference type="ARBA" id="ARBA00047984"/>
    </source>
</evidence>
<evidence type="ECO:0000256" key="3">
    <source>
        <dbReference type="ARBA" id="ARBA00022517"/>
    </source>
</evidence>
<comment type="subcellular location">
    <subcellularLocation>
        <location evidence="1">Nucleus</location>
        <location evidence="1">Nucleolus</location>
    </subcellularLocation>
</comment>
<evidence type="ECO:0000313" key="15">
    <source>
        <dbReference type="EMBL" id="KYN43830.1"/>
    </source>
</evidence>
<dbReference type="Pfam" id="PF00270">
    <property type="entry name" value="DEAD"/>
    <property type="match status" value="1"/>
</dbReference>
<evidence type="ECO:0000256" key="9">
    <source>
        <dbReference type="ARBA" id="ARBA00022884"/>
    </source>
</evidence>
<dbReference type="GO" id="GO:0005829">
    <property type="term" value="C:cytosol"/>
    <property type="evidence" value="ECO:0007669"/>
    <property type="project" value="TreeGrafter"/>
</dbReference>
<keyword evidence="8" id="KW-0067">ATP-binding</keyword>
<name>A0A195FT96_9HYME</name>
<evidence type="ECO:0000256" key="5">
    <source>
        <dbReference type="ARBA" id="ARBA00022741"/>
    </source>
</evidence>
<dbReference type="PROSITE" id="PS51192">
    <property type="entry name" value="HELICASE_ATP_BIND_1"/>
    <property type="match status" value="1"/>
</dbReference>
<evidence type="ECO:0000259" key="14">
    <source>
        <dbReference type="PROSITE" id="PS51194"/>
    </source>
</evidence>
<reference evidence="15 16" key="1">
    <citation type="submission" date="2016-03" db="EMBL/GenBank/DDBJ databases">
        <title>Trachymyrmex septentrionalis WGS genome.</title>
        <authorList>
            <person name="Nygaard S."/>
            <person name="Hu H."/>
            <person name="Boomsma J."/>
            <person name="Zhang G."/>
        </authorList>
    </citation>
    <scope>NUCLEOTIDE SEQUENCE [LARGE SCALE GENOMIC DNA]</scope>
    <source>
        <strain evidence="15">Tsep2-gDNA-1</strain>
        <tissue evidence="15">Whole body</tissue>
    </source>
</reference>
<dbReference type="AlphaFoldDB" id="A0A195FT96"/>
<protein>
    <recommendedName>
        <fullName evidence="2">RNA helicase</fullName>
        <ecNumber evidence="2">3.6.4.13</ecNumber>
    </recommendedName>
</protein>
<evidence type="ECO:0000256" key="4">
    <source>
        <dbReference type="ARBA" id="ARBA00022552"/>
    </source>
</evidence>
<dbReference type="CDD" id="cd18787">
    <property type="entry name" value="SF2_C_DEAD"/>
    <property type="match status" value="1"/>
</dbReference>
<comment type="catalytic activity">
    <reaction evidence="12">
        <text>ATP + H2O = ADP + phosphate + H(+)</text>
        <dbReference type="Rhea" id="RHEA:13065"/>
        <dbReference type="ChEBI" id="CHEBI:15377"/>
        <dbReference type="ChEBI" id="CHEBI:15378"/>
        <dbReference type="ChEBI" id="CHEBI:30616"/>
        <dbReference type="ChEBI" id="CHEBI:43474"/>
        <dbReference type="ChEBI" id="CHEBI:456216"/>
        <dbReference type="EC" id="3.6.4.13"/>
    </reaction>
</comment>
<evidence type="ECO:0000256" key="7">
    <source>
        <dbReference type="ARBA" id="ARBA00022806"/>
    </source>
</evidence>
<dbReference type="GO" id="GO:0006364">
    <property type="term" value="P:rRNA processing"/>
    <property type="evidence" value="ECO:0007669"/>
    <property type="project" value="UniProtKB-KW"/>
</dbReference>
<dbReference type="PANTHER" id="PTHR47959:SF21">
    <property type="entry name" value="DEAD-BOX HELICASE 56"/>
    <property type="match status" value="1"/>
</dbReference>
<sequence length="472" mass="53899">MNKRIQEKQEIKGLIIAPSKELCRQIHDVIVSLTTKCCREVRTVDLSLQTDLNAQKFLLRDMPDIVVVTPGRLLQHLKAKNLMLKHSLDTLIIDEADLLFSFGYEKDLKAVLAYLPMAYQAVLASATLSEDVQSLKKLILHNPAILKLEEPPLAPPTQLAHYTLAAEENDKAAILYALLKLHLIRGKSIIFVHTVDRCYKLKLFLEQFGIPTCVLNSELPATSRCRAISQFNSGTYDIIIASDEKVLEESHVIKMEKSKRKKDKESGVARGIDFQFVSNVINFDFPLNLNSYVHRAGRTARGKNQGTVLSFVALKEKSLMEEVEQELKHSYNCENLFKIYQFKLEEMEGFRYRAKDAWKAVTRIAVREARLKEIKQEVINCEKLKSYFEDNPRDLKSLRQDKTLHTVKLQPHLKDVPEYIIPPTLRKVMGIGRKKRKFDRDSVSGATTVKSRYLARASNPLISLQIPANKSL</sequence>
<keyword evidence="5" id="KW-0547">Nucleotide-binding</keyword>
<keyword evidence="16" id="KW-1185">Reference proteome</keyword>
<dbReference type="InterPro" id="IPR011545">
    <property type="entry name" value="DEAD/DEAH_box_helicase_dom"/>
</dbReference>
<dbReference type="InterPro" id="IPR001650">
    <property type="entry name" value="Helicase_C-like"/>
</dbReference>
<dbReference type="EMBL" id="KQ981272">
    <property type="protein sequence ID" value="KYN43830.1"/>
    <property type="molecule type" value="Genomic_DNA"/>
</dbReference>
<dbReference type="InterPro" id="IPR027417">
    <property type="entry name" value="P-loop_NTPase"/>
</dbReference>
<dbReference type="Pfam" id="PF00271">
    <property type="entry name" value="Helicase_C"/>
    <property type="match status" value="1"/>
</dbReference>
<evidence type="ECO:0000313" key="16">
    <source>
        <dbReference type="Proteomes" id="UP000078541"/>
    </source>
</evidence>
<evidence type="ECO:0000259" key="13">
    <source>
        <dbReference type="PROSITE" id="PS51192"/>
    </source>
</evidence>
<dbReference type="PROSITE" id="PS51194">
    <property type="entry name" value="HELICASE_CTER"/>
    <property type="match status" value="1"/>
</dbReference>
<feature type="domain" description="Helicase C-terminal" evidence="14">
    <location>
        <begin position="177"/>
        <end position="348"/>
    </location>
</feature>
<evidence type="ECO:0000256" key="8">
    <source>
        <dbReference type="ARBA" id="ARBA00022840"/>
    </source>
</evidence>
<evidence type="ECO:0000256" key="2">
    <source>
        <dbReference type="ARBA" id="ARBA00012552"/>
    </source>
</evidence>
<organism evidence="15 16">
    <name type="scientific">Trachymyrmex septentrionalis</name>
    <dbReference type="NCBI Taxonomy" id="34720"/>
    <lineage>
        <taxon>Eukaryota</taxon>
        <taxon>Metazoa</taxon>
        <taxon>Ecdysozoa</taxon>
        <taxon>Arthropoda</taxon>
        <taxon>Hexapoda</taxon>
        <taxon>Insecta</taxon>
        <taxon>Pterygota</taxon>
        <taxon>Neoptera</taxon>
        <taxon>Endopterygota</taxon>
        <taxon>Hymenoptera</taxon>
        <taxon>Apocrita</taxon>
        <taxon>Aculeata</taxon>
        <taxon>Formicoidea</taxon>
        <taxon>Formicidae</taxon>
        <taxon>Myrmicinae</taxon>
        <taxon>Trachymyrmex</taxon>
    </lineage>
</organism>
<keyword evidence="3" id="KW-0690">Ribosome biogenesis</keyword>
<dbReference type="GO" id="GO:0005730">
    <property type="term" value="C:nucleolus"/>
    <property type="evidence" value="ECO:0007669"/>
    <property type="project" value="UniProtKB-SubCell"/>
</dbReference>
<keyword evidence="7 15" id="KW-0347">Helicase</keyword>
<keyword evidence="9" id="KW-0694">RNA-binding</keyword>
<keyword evidence="6" id="KW-0378">Hydrolase</keyword>
<dbReference type="EC" id="3.6.4.13" evidence="2"/>
<feature type="domain" description="Helicase ATP-binding" evidence="13">
    <location>
        <begin position="1"/>
        <end position="146"/>
    </location>
</feature>
<proteinExistence type="inferred from homology"/>
<accession>A0A195FT96</accession>
<dbReference type="Proteomes" id="UP000078541">
    <property type="component" value="Unassembled WGS sequence"/>
</dbReference>
<evidence type="ECO:0000256" key="11">
    <source>
        <dbReference type="ARBA" id="ARBA00038041"/>
    </source>
</evidence>
<keyword evidence="4" id="KW-0698">rRNA processing</keyword>
<dbReference type="FunFam" id="3.40.50.300:FF:001046">
    <property type="entry name" value="Probable ATP-dependent RNA helicase ddx56"/>
    <property type="match status" value="1"/>
</dbReference>
<dbReference type="GO" id="GO:0003724">
    <property type="term" value="F:RNA helicase activity"/>
    <property type="evidence" value="ECO:0007669"/>
    <property type="project" value="UniProtKB-EC"/>
</dbReference>
<evidence type="ECO:0000256" key="1">
    <source>
        <dbReference type="ARBA" id="ARBA00004604"/>
    </source>
</evidence>
<dbReference type="GO" id="GO:0005524">
    <property type="term" value="F:ATP binding"/>
    <property type="evidence" value="ECO:0007669"/>
    <property type="project" value="UniProtKB-KW"/>
</dbReference>
<dbReference type="PANTHER" id="PTHR47959">
    <property type="entry name" value="ATP-DEPENDENT RNA HELICASE RHLE-RELATED"/>
    <property type="match status" value="1"/>
</dbReference>
<evidence type="ECO:0000256" key="6">
    <source>
        <dbReference type="ARBA" id="ARBA00022801"/>
    </source>
</evidence>
<dbReference type="SMART" id="SM00487">
    <property type="entry name" value="DEXDc"/>
    <property type="match status" value="1"/>
</dbReference>
<dbReference type="InterPro" id="IPR014001">
    <property type="entry name" value="Helicase_ATP-bd"/>
</dbReference>
<dbReference type="SMART" id="SM00490">
    <property type="entry name" value="HELICc"/>
    <property type="match status" value="1"/>
</dbReference>
<dbReference type="GO" id="GO:0003723">
    <property type="term" value="F:RNA binding"/>
    <property type="evidence" value="ECO:0007669"/>
    <property type="project" value="UniProtKB-KW"/>
</dbReference>
<dbReference type="InterPro" id="IPR050079">
    <property type="entry name" value="DEAD_box_RNA_helicase"/>
</dbReference>
<dbReference type="GO" id="GO:0016787">
    <property type="term" value="F:hydrolase activity"/>
    <property type="evidence" value="ECO:0007669"/>
    <property type="project" value="UniProtKB-KW"/>
</dbReference>
<evidence type="ECO:0000256" key="10">
    <source>
        <dbReference type="ARBA" id="ARBA00023242"/>
    </source>
</evidence>
<keyword evidence="10" id="KW-0539">Nucleus</keyword>
<dbReference type="Gene3D" id="3.40.50.300">
    <property type="entry name" value="P-loop containing nucleotide triphosphate hydrolases"/>
    <property type="match status" value="2"/>
</dbReference>
<dbReference type="SUPFAM" id="SSF52540">
    <property type="entry name" value="P-loop containing nucleoside triphosphate hydrolases"/>
    <property type="match status" value="1"/>
</dbReference>
<dbReference type="STRING" id="34720.A0A195FT96"/>